<gene>
    <name evidence="2" type="ORF">PV09_06313</name>
</gene>
<reference evidence="2 3" key="1">
    <citation type="submission" date="2015-01" db="EMBL/GenBank/DDBJ databases">
        <title>The Genome Sequence of Ochroconis gallopava CBS43764.</title>
        <authorList>
            <consortium name="The Broad Institute Genomics Platform"/>
            <person name="Cuomo C."/>
            <person name="de Hoog S."/>
            <person name="Gorbushina A."/>
            <person name="Stielow B."/>
            <person name="Teixiera M."/>
            <person name="Abouelleil A."/>
            <person name="Chapman S.B."/>
            <person name="Priest M."/>
            <person name="Young S.K."/>
            <person name="Wortman J."/>
            <person name="Nusbaum C."/>
            <person name="Birren B."/>
        </authorList>
    </citation>
    <scope>NUCLEOTIDE SEQUENCE [LARGE SCALE GENOMIC DNA]</scope>
    <source>
        <strain evidence="2 3">CBS 43764</strain>
    </source>
</reference>
<dbReference type="EMBL" id="KN847549">
    <property type="protein sequence ID" value="KIW02514.1"/>
    <property type="molecule type" value="Genomic_DNA"/>
</dbReference>
<dbReference type="PANTHER" id="PTHR33112">
    <property type="entry name" value="DOMAIN PROTEIN, PUTATIVE-RELATED"/>
    <property type="match status" value="1"/>
</dbReference>
<dbReference type="GeneID" id="27314286"/>
<evidence type="ECO:0000313" key="3">
    <source>
        <dbReference type="Proteomes" id="UP000053259"/>
    </source>
</evidence>
<dbReference type="RefSeq" id="XP_016212383.1">
    <property type="nucleotide sequence ID" value="XM_016359935.1"/>
</dbReference>
<accession>A0A0D2ATT1</accession>
<sequence length="705" mass="80302">MSARCSYCANLSFRYLIELAKEEFQAHLFPQRAYYQHHPSFNSLEVSAARGCDLCALILDCFKRSSPYTTPGLWPETWLAANVDEGKSMYSAAKQLNQSDIKIALNSSHPYFAEDIRSVQVFDSLLIQVGEIESPDDAEHVDEEQYPLPSLSLTLSTPRDYRIGRYQVDYDLRSDYNFNIARSWLQQCQSSHHTCQPKMAPILPTRIVDVGQDDRDDQPAKIVLGCGQRAEYLALSHCWGGKNSCSLDSTTLLDFQKAIPWAILPRNFQDAIIITRRLGFRFLWIDSLCILQDSKLDWARESKKMDSIYKLATLTISAMASSESNEGILKHHRRHEDPQPVIFTTSCDEGVLSDVMIARTEHELETLRSLDIRCPLSRRGWTLQELVLSERHLFFGKQHIYWKCLEGYQCPDGLPSGSRTADNAWNLTAITTRQNRFGSPTAIEHASLLHEWYELVTAYSSRQLTFDSDKLPALSGLANRFHRYFGGVYLAGIWSCDIIRGLIWSSELGSCPHVKPFRAPSWSWAVTNMPILYNHGPEHAGDEDLQIIDHKITLCDSGNPYGEILEAELIVKGRTVPLIRSRQTVHSWQASCYTGSVSFDEPSPEGIEERQDELVFFTYGAESRLLAVQSAPGNEYVWEPDQACFHTVEYLALLVHADFSSRVSMGLVLKIVDEKHDIFERVGFFSIDCEFDQISLWKHKQLRLV</sequence>
<organism evidence="2 3">
    <name type="scientific">Verruconis gallopava</name>
    <dbReference type="NCBI Taxonomy" id="253628"/>
    <lineage>
        <taxon>Eukaryota</taxon>
        <taxon>Fungi</taxon>
        <taxon>Dikarya</taxon>
        <taxon>Ascomycota</taxon>
        <taxon>Pezizomycotina</taxon>
        <taxon>Dothideomycetes</taxon>
        <taxon>Pleosporomycetidae</taxon>
        <taxon>Venturiales</taxon>
        <taxon>Sympoventuriaceae</taxon>
        <taxon>Verruconis</taxon>
    </lineage>
</organism>
<dbReference type="InParanoid" id="A0A0D2ATT1"/>
<name>A0A0D2ATT1_9PEZI</name>
<dbReference type="AlphaFoldDB" id="A0A0D2ATT1"/>
<evidence type="ECO:0000259" key="1">
    <source>
        <dbReference type="Pfam" id="PF06985"/>
    </source>
</evidence>
<dbReference type="Pfam" id="PF06985">
    <property type="entry name" value="HET"/>
    <property type="match status" value="1"/>
</dbReference>
<dbReference type="VEuPathDB" id="FungiDB:PV09_06313"/>
<proteinExistence type="predicted"/>
<evidence type="ECO:0000313" key="2">
    <source>
        <dbReference type="EMBL" id="KIW02514.1"/>
    </source>
</evidence>
<feature type="domain" description="Heterokaryon incompatibility" evidence="1">
    <location>
        <begin position="232"/>
        <end position="385"/>
    </location>
</feature>
<dbReference type="InterPro" id="IPR010730">
    <property type="entry name" value="HET"/>
</dbReference>
<dbReference type="PANTHER" id="PTHR33112:SF16">
    <property type="entry name" value="HETEROKARYON INCOMPATIBILITY DOMAIN-CONTAINING PROTEIN"/>
    <property type="match status" value="1"/>
</dbReference>
<protein>
    <recommendedName>
        <fullName evidence="1">Heterokaryon incompatibility domain-containing protein</fullName>
    </recommendedName>
</protein>
<dbReference type="Proteomes" id="UP000053259">
    <property type="component" value="Unassembled WGS sequence"/>
</dbReference>
<dbReference type="HOGENOM" id="CLU_002639_3_2_1"/>
<dbReference type="OrthoDB" id="3486565at2759"/>
<keyword evidence="3" id="KW-1185">Reference proteome</keyword>